<comment type="caution">
    <text evidence="1">The sequence shown here is derived from an EMBL/GenBank/DDBJ whole genome shotgun (WGS) entry which is preliminary data.</text>
</comment>
<evidence type="ECO:0000313" key="2">
    <source>
        <dbReference type="Proteomes" id="UP000774617"/>
    </source>
</evidence>
<name>A0ABQ8GU96_9PEZI</name>
<evidence type="ECO:0000313" key="1">
    <source>
        <dbReference type="EMBL" id="KAH7064556.1"/>
    </source>
</evidence>
<dbReference type="EMBL" id="JAGTJR010000001">
    <property type="protein sequence ID" value="KAH7064556.1"/>
    <property type="molecule type" value="Genomic_DNA"/>
</dbReference>
<keyword evidence="2" id="KW-1185">Reference proteome</keyword>
<evidence type="ECO:0008006" key="3">
    <source>
        <dbReference type="Google" id="ProtNLM"/>
    </source>
</evidence>
<reference evidence="1 2" key="1">
    <citation type="journal article" date="2021" name="Nat. Commun.">
        <title>Genetic determinants of endophytism in the Arabidopsis root mycobiome.</title>
        <authorList>
            <person name="Mesny F."/>
            <person name="Miyauchi S."/>
            <person name="Thiergart T."/>
            <person name="Pickel B."/>
            <person name="Atanasova L."/>
            <person name="Karlsson M."/>
            <person name="Huettel B."/>
            <person name="Barry K.W."/>
            <person name="Haridas S."/>
            <person name="Chen C."/>
            <person name="Bauer D."/>
            <person name="Andreopoulos W."/>
            <person name="Pangilinan J."/>
            <person name="LaButti K."/>
            <person name="Riley R."/>
            <person name="Lipzen A."/>
            <person name="Clum A."/>
            <person name="Drula E."/>
            <person name="Henrissat B."/>
            <person name="Kohler A."/>
            <person name="Grigoriev I.V."/>
            <person name="Martin F.M."/>
            <person name="Hacquard S."/>
        </authorList>
    </citation>
    <scope>NUCLEOTIDE SEQUENCE [LARGE SCALE GENOMIC DNA]</scope>
    <source>
        <strain evidence="1 2">MPI-SDFR-AT-0080</strain>
    </source>
</reference>
<protein>
    <recommendedName>
        <fullName evidence="3">Secreted protein</fullName>
    </recommendedName>
</protein>
<accession>A0ABQ8GU96</accession>
<dbReference type="Proteomes" id="UP000774617">
    <property type="component" value="Unassembled WGS sequence"/>
</dbReference>
<gene>
    <name evidence="1" type="ORF">B0J12DRAFT_636942</name>
</gene>
<sequence length="72" mass="8207">MLSGGSALIFLQIGRLLGTSRNALFRSNTPRAWMRGREPSILTFSWHPCVLALCSPQWRTTAMRFGYSGYRR</sequence>
<organism evidence="1 2">
    <name type="scientific">Macrophomina phaseolina</name>
    <dbReference type="NCBI Taxonomy" id="35725"/>
    <lineage>
        <taxon>Eukaryota</taxon>
        <taxon>Fungi</taxon>
        <taxon>Dikarya</taxon>
        <taxon>Ascomycota</taxon>
        <taxon>Pezizomycotina</taxon>
        <taxon>Dothideomycetes</taxon>
        <taxon>Dothideomycetes incertae sedis</taxon>
        <taxon>Botryosphaeriales</taxon>
        <taxon>Botryosphaeriaceae</taxon>
        <taxon>Macrophomina</taxon>
    </lineage>
</organism>
<proteinExistence type="predicted"/>